<dbReference type="PANTHER" id="PTHR46112">
    <property type="entry name" value="AMINOPEPTIDASE"/>
    <property type="match status" value="1"/>
</dbReference>
<keyword evidence="6" id="KW-0031">Aminopeptidase</keyword>
<evidence type="ECO:0000259" key="4">
    <source>
        <dbReference type="Pfam" id="PF00557"/>
    </source>
</evidence>
<dbReference type="CDD" id="cd01092">
    <property type="entry name" value="APP-like"/>
    <property type="match status" value="1"/>
</dbReference>
<name>A0A1V4SHU9_RUMHU</name>
<keyword evidence="7" id="KW-1185">Reference proteome</keyword>
<dbReference type="EMBL" id="MZGX01000017">
    <property type="protein sequence ID" value="OPX43459.1"/>
    <property type="molecule type" value="Genomic_DNA"/>
</dbReference>
<keyword evidence="2 6" id="KW-0378">Hydrolase</keyword>
<dbReference type="InterPro" id="IPR050659">
    <property type="entry name" value="Peptidase_M24B"/>
</dbReference>
<accession>A0A1V4SHU9</accession>
<protein>
    <submittedName>
        <fullName evidence="6">Aminopeptidase YpdF</fullName>
        <ecNumber evidence="6">3.4.11.-</ecNumber>
    </submittedName>
</protein>
<dbReference type="PROSITE" id="PS00491">
    <property type="entry name" value="PROLINE_PEPTIDASE"/>
    <property type="match status" value="1"/>
</dbReference>
<dbReference type="Pfam" id="PF01321">
    <property type="entry name" value="Creatinase_N"/>
    <property type="match status" value="1"/>
</dbReference>
<dbReference type="RefSeq" id="WP_080065062.1">
    <property type="nucleotide sequence ID" value="NZ_MZGX01000017.1"/>
</dbReference>
<dbReference type="GO" id="GO:0046872">
    <property type="term" value="F:metal ion binding"/>
    <property type="evidence" value="ECO:0007669"/>
    <property type="project" value="UniProtKB-KW"/>
</dbReference>
<dbReference type="SUPFAM" id="SSF53092">
    <property type="entry name" value="Creatinase/prolidase N-terminal domain"/>
    <property type="match status" value="1"/>
</dbReference>
<keyword evidence="1 3" id="KW-0479">Metal-binding</keyword>
<dbReference type="InterPro" id="IPR029149">
    <property type="entry name" value="Creatin/AminoP/Spt16_N"/>
</dbReference>
<dbReference type="Gene3D" id="3.40.350.10">
    <property type="entry name" value="Creatinase/prolidase N-terminal domain"/>
    <property type="match status" value="1"/>
</dbReference>
<dbReference type="Gene3D" id="3.90.230.10">
    <property type="entry name" value="Creatinase/methionine aminopeptidase superfamily"/>
    <property type="match status" value="1"/>
</dbReference>
<dbReference type="InterPro" id="IPR036005">
    <property type="entry name" value="Creatinase/aminopeptidase-like"/>
</dbReference>
<feature type="domain" description="Peptidase M24" evidence="4">
    <location>
        <begin position="143"/>
        <end position="344"/>
    </location>
</feature>
<evidence type="ECO:0000313" key="6">
    <source>
        <dbReference type="EMBL" id="OPX43459.1"/>
    </source>
</evidence>
<evidence type="ECO:0000256" key="2">
    <source>
        <dbReference type="ARBA" id="ARBA00022801"/>
    </source>
</evidence>
<feature type="domain" description="Creatinase N-terminal" evidence="5">
    <location>
        <begin position="10"/>
        <end position="135"/>
    </location>
</feature>
<dbReference type="InterPro" id="IPR001131">
    <property type="entry name" value="Peptidase_M24B_aminopep-P_CS"/>
</dbReference>
<comment type="caution">
    <text evidence="6">The sequence shown here is derived from an EMBL/GenBank/DDBJ whole genome shotgun (WGS) entry which is preliminary data.</text>
</comment>
<proteinExistence type="inferred from homology"/>
<dbReference type="InterPro" id="IPR000587">
    <property type="entry name" value="Creatinase_N"/>
</dbReference>
<keyword evidence="6" id="KW-0645">Protease</keyword>
<reference evidence="6 7" key="1">
    <citation type="submission" date="2017-03" db="EMBL/GenBank/DDBJ databases">
        <title>Genome sequence of Clostridium hungatei DSM 14427.</title>
        <authorList>
            <person name="Poehlein A."/>
            <person name="Daniel R."/>
        </authorList>
    </citation>
    <scope>NUCLEOTIDE SEQUENCE [LARGE SCALE GENOMIC DNA]</scope>
    <source>
        <strain evidence="6 7">DSM 14427</strain>
    </source>
</reference>
<evidence type="ECO:0000256" key="1">
    <source>
        <dbReference type="ARBA" id="ARBA00022723"/>
    </source>
</evidence>
<comment type="similarity">
    <text evidence="3">Belongs to the peptidase M24B family.</text>
</comment>
<evidence type="ECO:0000259" key="5">
    <source>
        <dbReference type="Pfam" id="PF01321"/>
    </source>
</evidence>
<organism evidence="6 7">
    <name type="scientific">Ruminiclostridium hungatei</name>
    <name type="common">Clostridium hungatei</name>
    <dbReference type="NCBI Taxonomy" id="48256"/>
    <lineage>
        <taxon>Bacteria</taxon>
        <taxon>Bacillati</taxon>
        <taxon>Bacillota</taxon>
        <taxon>Clostridia</taxon>
        <taxon>Eubacteriales</taxon>
        <taxon>Oscillospiraceae</taxon>
        <taxon>Ruminiclostridium</taxon>
    </lineage>
</organism>
<dbReference type="SUPFAM" id="SSF55920">
    <property type="entry name" value="Creatinase/aminopeptidase"/>
    <property type="match status" value="1"/>
</dbReference>
<dbReference type="OrthoDB" id="9806388at2"/>
<evidence type="ECO:0000313" key="7">
    <source>
        <dbReference type="Proteomes" id="UP000191554"/>
    </source>
</evidence>
<dbReference type="AlphaFoldDB" id="A0A1V4SHU9"/>
<gene>
    <name evidence="6" type="primary">ypdF</name>
    <name evidence="6" type="ORF">CLHUN_26060</name>
</gene>
<dbReference type="EC" id="3.4.11.-" evidence="6"/>
<dbReference type="STRING" id="48256.CLHUN_26060"/>
<dbReference type="Proteomes" id="UP000191554">
    <property type="component" value="Unassembled WGS sequence"/>
</dbReference>
<dbReference type="InterPro" id="IPR000994">
    <property type="entry name" value="Pept_M24"/>
</dbReference>
<dbReference type="GO" id="GO:0004177">
    <property type="term" value="F:aminopeptidase activity"/>
    <property type="evidence" value="ECO:0007669"/>
    <property type="project" value="UniProtKB-KW"/>
</dbReference>
<dbReference type="Pfam" id="PF00557">
    <property type="entry name" value="Peptidase_M24"/>
    <property type="match status" value="1"/>
</dbReference>
<sequence length="361" mass="40059">MFNAENLSKRLDGFRNRLAELHLEAALITKRESYMYLSGFTGTSANLLITSKKAYLLTDFRYMEQSARQAPLFQIVQHKPDINETIGELIHSEQARSIGFEDHAVSYSAGRALSDRFKDMEFKGMGLAVDDMRSIKDEQEIEIIAKAVKIADDALMQVLPLIRPGITELDVAAELEYKMKKLGAAGPSFETIVASGLRSSMPHGVASDKKLELGDAITIDFGALYNHYCSDITRTVFLGQPDKRLIDIYNIVLEAQLTSERGAVRGRTGREVDRIARDIIYSKGYEGKFGHGLGHGVGLEIHESPRLSMSGEKALENRMAVTVEPGIYVEGLGGVRIEDTIIIRDDKPQVLTQAPKEIIIL</sequence>
<evidence type="ECO:0000256" key="3">
    <source>
        <dbReference type="RuleBase" id="RU000590"/>
    </source>
</evidence>
<dbReference type="PANTHER" id="PTHR46112:SF3">
    <property type="entry name" value="AMINOPEPTIDASE YPDF"/>
    <property type="match status" value="1"/>
</dbReference>